<gene>
    <name evidence="1" type="ORF">JBS370_LOCUS20643</name>
</gene>
<accession>A0A819HDN4</accession>
<reference evidence="1" key="1">
    <citation type="submission" date="2021-02" db="EMBL/GenBank/DDBJ databases">
        <authorList>
            <person name="Nowell W R."/>
        </authorList>
    </citation>
    <scope>NUCLEOTIDE SEQUENCE</scope>
</reference>
<feature type="non-terminal residue" evidence="1">
    <location>
        <position position="47"/>
    </location>
</feature>
<protein>
    <submittedName>
        <fullName evidence="1">Uncharacterized protein</fullName>
    </submittedName>
</protein>
<sequence length="47" mass="5738">MARLDIINNDQQMHLPWEVEWIWYVHRVHPLNYYNDCAKQLADGKIV</sequence>
<evidence type="ECO:0000313" key="2">
    <source>
        <dbReference type="Proteomes" id="UP000663836"/>
    </source>
</evidence>
<organism evidence="1 2">
    <name type="scientific">Rotaria sordida</name>
    <dbReference type="NCBI Taxonomy" id="392033"/>
    <lineage>
        <taxon>Eukaryota</taxon>
        <taxon>Metazoa</taxon>
        <taxon>Spiralia</taxon>
        <taxon>Gnathifera</taxon>
        <taxon>Rotifera</taxon>
        <taxon>Eurotatoria</taxon>
        <taxon>Bdelloidea</taxon>
        <taxon>Philodinida</taxon>
        <taxon>Philodinidae</taxon>
        <taxon>Rotaria</taxon>
    </lineage>
</organism>
<dbReference type="Proteomes" id="UP000663836">
    <property type="component" value="Unassembled WGS sequence"/>
</dbReference>
<proteinExistence type="predicted"/>
<dbReference type="AlphaFoldDB" id="A0A819HDN4"/>
<dbReference type="EMBL" id="CAJOBD010002630">
    <property type="protein sequence ID" value="CAF3896496.1"/>
    <property type="molecule type" value="Genomic_DNA"/>
</dbReference>
<comment type="caution">
    <text evidence="1">The sequence shown here is derived from an EMBL/GenBank/DDBJ whole genome shotgun (WGS) entry which is preliminary data.</text>
</comment>
<evidence type="ECO:0000313" key="1">
    <source>
        <dbReference type="EMBL" id="CAF3896496.1"/>
    </source>
</evidence>
<name>A0A819HDN4_9BILA</name>